<sequence>MNLRLGERQASIIMNENDAMIDILLRLPLRSLLQCRCVCKWWKCLISDPIFISNYSCQNPELHSSGFFIQKFLLFEPHPRLEFVACKGEIDAAPEPSLSFIEDDKGVCIQHSCNGLLLCSSFRCHEEDRKYYVCKPTTKQCWSLPKPSCKTVFGTNIIYDPCVSLHYKIICVCDSELSINLCEIKIYDSAMGAWRTSRNLKLDSHNLLFNRGVFWNGALHWIGREDLSFRFHIEREVLLLMRKPPIPEGGSQRRLEYFGESGGHLYLIEIYGPETTIFNVMEMERDYSSWFVKYRVDLARVASSFASMIRYNVEQIHRHVFSVLHLVDQQAGDNDESYLVLHIPGKLVSFNLEGGNFTELDNCSFQICGLEALGLWYSWEGVYLYTNTFYYL</sequence>
<dbReference type="Pfam" id="PF12937">
    <property type="entry name" value="F-box-like"/>
    <property type="match status" value="1"/>
</dbReference>
<dbReference type="InterPro" id="IPR036047">
    <property type="entry name" value="F-box-like_dom_sf"/>
</dbReference>
<dbReference type="Pfam" id="PF07734">
    <property type="entry name" value="FBA_1"/>
    <property type="match status" value="1"/>
</dbReference>
<dbReference type="EMBL" id="GGEC01014152">
    <property type="protein sequence ID" value="MBW94635.1"/>
    <property type="molecule type" value="Transcribed_RNA"/>
</dbReference>
<protein>
    <submittedName>
        <fullName evidence="3">Uncharacterized protein</fullName>
    </submittedName>
</protein>
<dbReference type="SUPFAM" id="SSF81383">
    <property type="entry name" value="F-box domain"/>
    <property type="match status" value="1"/>
</dbReference>
<proteinExistence type="predicted"/>
<evidence type="ECO:0000259" key="1">
    <source>
        <dbReference type="Pfam" id="PF07734"/>
    </source>
</evidence>
<dbReference type="InterPro" id="IPR006527">
    <property type="entry name" value="F-box-assoc_dom_typ1"/>
</dbReference>
<name>A0A2P2JME5_RHIMU</name>
<feature type="domain" description="F-box associated beta-propeller type 1" evidence="1">
    <location>
        <begin position="110"/>
        <end position="226"/>
    </location>
</feature>
<dbReference type="PANTHER" id="PTHR35546">
    <property type="entry name" value="F-BOX PROTEIN INTERACTION DOMAIN PROTEIN-RELATED"/>
    <property type="match status" value="1"/>
</dbReference>
<dbReference type="InterPro" id="IPR001810">
    <property type="entry name" value="F-box_dom"/>
</dbReference>
<evidence type="ECO:0000313" key="3">
    <source>
        <dbReference type="EMBL" id="MBW94633.1"/>
    </source>
</evidence>
<dbReference type="Gene3D" id="1.20.1280.50">
    <property type="match status" value="1"/>
</dbReference>
<dbReference type="InterPro" id="IPR055290">
    <property type="entry name" value="At3g26010-like"/>
</dbReference>
<accession>A0A2P2JME5</accession>
<dbReference type="InterPro" id="IPR017451">
    <property type="entry name" value="F-box-assoc_interact_dom"/>
</dbReference>
<reference evidence="3" key="1">
    <citation type="submission" date="2018-02" db="EMBL/GenBank/DDBJ databases">
        <title>Rhizophora mucronata_Transcriptome.</title>
        <authorList>
            <person name="Meera S.P."/>
            <person name="Sreeshan A."/>
            <person name="Augustine A."/>
        </authorList>
    </citation>
    <scope>NUCLEOTIDE SEQUENCE</scope>
    <source>
        <tissue evidence="3">Leaf</tissue>
    </source>
</reference>
<feature type="domain" description="F-box" evidence="2">
    <location>
        <begin position="18"/>
        <end position="50"/>
    </location>
</feature>
<evidence type="ECO:0000259" key="2">
    <source>
        <dbReference type="Pfam" id="PF12937"/>
    </source>
</evidence>
<organism evidence="3">
    <name type="scientific">Rhizophora mucronata</name>
    <name type="common">Asiatic mangrove</name>
    <dbReference type="NCBI Taxonomy" id="61149"/>
    <lineage>
        <taxon>Eukaryota</taxon>
        <taxon>Viridiplantae</taxon>
        <taxon>Streptophyta</taxon>
        <taxon>Embryophyta</taxon>
        <taxon>Tracheophyta</taxon>
        <taxon>Spermatophyta</taxon>
        <taxon>Magnoliopsida</taxon>
        <taxon>eudicotyledons</taxon>
        <taxon>Gunneridae</taxon>
        <taxon>Pentapetalae</taxon>
        <taxon>rosids</taxon>
        <taxon>fabids</taxon>
        <taxon>Malpighiales</taxon>
        <taxon>Rhizophoraceae</taxon>
        <taxon>Rhizophora</taxon>
    </lineage>
</organism>
<dbReference type="NCBIfam" id="TIGR01640">
    <property type="entry name" value="F_box_assoc_1"/>
    <property type="match status" value="1"/>
</dbReference>
<dbReference type="EMBL" id="GGEC01014150">
    <property type="protein sequence ID" value="MBW94633.1"/>
    <property type="molecule type" value="Transcribed_RNA"/>
</dbReference>
<dbReference type="PANTHER" id="PTHR35546:SF25">
    <property type="entry name" value="F-BOX DOMAIN-CONTAINING PROTEIN"/>
    <property type="match status" value="1"/>
</dbReference>
<dbReference type="AlphaFoldDB" id="A0A2P2JME5"/>